<evidence type="ECO:0000313" key="2">
    <source>
        <dbReference type="Proteomes" id="UP001630127"/>
    </source>
</evidence>
<accession>A0ABD3AIP6</accession>
<name>A0ABD3AIP6_9GENT</name>
<dbReference type="Proteomes" id="UP001630127">
    <property type="component" value="Unassembled WGS sequence"/>
</dbReference>
<dbReference type="AlphaFoldDB" id="A0ABD3AIP6"/>
<dbReference type="EMBL" id="JBJUIK010000004">
    <property type="protein sequence ID" value="KAL3531030.1"/>
    <property type="molecule type" value="Genomic_DNA"/>
</dbReference>
<organism evidence="1 2">
    <name type="scientific">Cinchona calisaya</name>
    <dbReference type="NCBI Taxonomy" id="153742"/>
    <lineage>
        <taxon>Eukaryota</taxon>
        <taxon>Viridiplantae</taxon>
        <taxon>Streptophyta</taxon>
        <taxon>Embryophyta</taxon>
        <taxon>Tracheophyta</taxon>
        <taxon>Spermatophyta</taxon>
        <taxon>Magnoliopsida</taxon>
        <taxon>eudicotyledons</taxon>
        <taxon>Gunneridae</taxon>
        <taxon>Pentapetalae</taxon>
        <taxon>asterids</taxon>
        <taxon>lamiids</taxon>
        <taxon>Gentianales</taxon>
        <taxon>Rubiaceae</taxon>
        <taxon>Cinchonoideae</taxon>
        <taxon>Cinchoneae</taxon>
        <taxon>Cinchona</taxon>
    </lineage>
</organism>
<gene>
    <name evidence="1" type="ORF">ACH5RR_010352</name>
</gene>
<comment type="caution">
    <text evidence="1">The sequence shown here is derived from an EMBL/GenBank/DDBJ whole genome shotgun (WGS) entry which is preliminary data.</text>
</comment>
<sequence>MVNVLCIYSITHKATKSISLAFEPWSYLHTLDHIVNGIVFRTHAKQLEYDKGIIFAAIFDYISVDGRNFFEGFAFPQQRYDVLAGRDIPGVISTGIGRWRVRDG</sequence>
<reference evidence="1 2" key="1">
    <citation type="submission" date="2024-11" db="EMBL/GenBank/DDBJ databases">
        <title>A near-complete genome assembly of Cinchona calisaya.</title>
        <authorList>
            <person name="Lian D.C."/>
            <person name="Zhao X.W."/>
            <person name="Wei L."/>
        </authorList>
    </citation>
    <scope>NUCLEOTIDE SEQUENCE [LARGE SCALE GENOMIC DNA]</scope>
    <source>
        <tissue evidence="1">Nenye</tissue>
    </source>
</reference>
<keyword evidence="2" id="KW-1185">Reference proteome</keyword>
<proteinExistence type="predicted"/>
<protein>
    <submittedName>
        <fullName evidence="1">Uncharacterized protein</fullName>
    </submittedName>
</protein>
<evidence type="ECO:0000313" key="1">
    <source>
        <dbReference type="EMBL" id="KAL3531030.1"/>
    </source>
</evidence>